<keyword evidence="3" id="KW-0808">Transferase</keyword>
<dbReference type="OrthoDB" id="270392at2759"/>
<keyword evidence="7" id="KW-1185">Reference proteome</keyword>
<comment type="caution">
    <text evidence="6">The sequence shown here is derived from an EMBL/GenBank/DDBJ whole genome shotgun (WGS) entry which is preliminary data.</text>
</comment>
<evidence type="ECO:0000313" key="7">
    <source>
        <dbReference type="Proteomes" id="UP000469558"/>
    </source>
</evidence>
<keyword evidence="5" id="KW-0804">Transcription</keyword>
<reference evidence="6 7" key="1">
    <citation type="submission" date="2018-05" db="EMBL/GenBank/DDBJ databases">
        <title>Genome sequencing and assembly of the regulated plant pathogen Lachnellula willkommii and related sister species for the development of diagnostic species identification markers.</title>
        <authorList>
            <person name="Giroux E."/>
            <person name="Bilodeau G."/>
        </authorList>
    </citation>
    <scope>NUCLEOTIDE SEQUENCE [LARGE SCALE GENOMIC DNA]</scope>
    <source>
        <strain evidence="6 7">CBS 268.59</strain>
    </source>
</reference>
<evidence type="ECO:0000256" key="1">
    <source>
        <dbReference type="ARBA" id="ARBA00012418"/>
    </source>
</evidence>
<name>A0A8T9C0L2_9HELO</name>
<dbReference type="Proteomes" id="UP000469558">
    <property type="component" value="Unassembled WGS sequence"/>
</dbReference>
<evidence type="ECO:0000256" key="3">
    <source>
        <dbReference type="ARBA" id="ARBA00022679"/>
    </source>
</evidence>
<evidence type="ECO:0000256" key="2">
    <source>
        <dbReference type="ARBA" id="ARBA00022478"/>
    </source>
</evidence>
<evidence type="ECO:0000256" key="5">
    <source>
        <dbReference type="ARBA" id="ARBA00023163"/>
    </source>
</evidence>
<keyword evidence="4" id="KW-0548">Nucleotidyltransferase</keyword>
<dbReference type="AlphaFoldDB" id="A0A8T9C0L2"/>
<dbReference type="InterPro" id="IPR044893">
    <property type="entry name" value="RNA_pol_Rpb1_clamp_domain"/>
</dbReference>
<dbReference type="GO" id="GO:0003899">
    <property type="term" value="F:DNA-directed RNA polymerase activity"/>
    <property type="evidence" value="ECO:0007669"/>
    <property type="project" value="UniProtKB-EC"/>
</dbReference>
<dbReference type="EMBL" id="QGMK01001007">
    <property type="protein sequence ID" value="TVY75598.1"/>
    <property type="molecule type" value="Genomic_DNA"/>
</dbReference>
<accession>A0A8T9C0L2</accession>
<dbReference type="SUPFAM" id="SSF64484">
    <property type="entry name" value="beta and beta-prime subunits of DNA dependent RNA-polymerase"/>
    <property type="match status" value="1"/>
</dbReference>
<evidence type="ECO:0000313" key="6">
    <source>
        <dbReference type="EMBL" id="TVY75598.1"/>
    </source>
</evidence>
<dbReference type="GO" id="GO:0000428">
    <property type="term" value="C:DNA-directed RNA polymerase complex"/>
    <property type="evidence" value="ECO:0007669"/>
    <property type="project" value="UniProtKB-KW"/>
</dbReference>
<proteinExistence type="predicted"/>
<dbReference type="Gene3D" id="4.10.860.120">
    <property type="entry name" value="RNA polymerase II, clamp domain"/>
    <property type="match status" value="1"/>
</dbReference>
<keyword evidence="2 6" id="KW-0240">DNA-directed RNA polymerase</keyword>
<protein>
    <recommendedName>
        <fullName evidence="1">DNA-directed RNA polymerase</fullName>
        <ecNumber evidence="1">2.7.7.6</ecNumber>
    </recommendedName>
</protein>
<evidence type="ECO:0000256" key="4">
    <source>
        <dbReference type="ARBA" id="ARBA00022695"/>
    </source>
</evidence>
<dbReference type="EC" id="2.7.7.6" evidence="1"/>
<sequence length="147" mass="15757">MAGKCVEGGAGGVPWRVFDRSCLVSCVWRDFQDKAKAAGLAAAYPLIEGRARVILWAYLYIASWNFIASIPVTIPRAGFSLLVLDKMNISQPVPSAIGSVDFSFLTSAEIKALSVKKIENGLTFDTLLHPVPGGLYDPALGAWGDNV</sequence>
<gene>
    <name evidence="6" type="primary">RPA190</name>
    <name evidence="6" type="ORF">LSUE1_G005378</name>
</gene>
<organism evidence="6 7">
    <name type="scientific">Lachnellula suecica</name>
    <dbReference type="NCBI Taxonomy" id="602035"/>
    <lineage>
        <taxon>Eukaryota</taxon>
        <taxon>Fungi</taxon>
        <taxon>Dikarya</taxon>
        <taxon>Ascomycota</taxon>
        <taxon>Pezizomycotina</taxon>
        <taxon>Leotiomycetes</taxon>
        <taxon>Helotiales</taxon>
        <taxon>Lachnaceae</taxon>
        <taxon>Lachnellula</taxon>
    </lineage>
</organism>